<feature type="compositionally biased region" description="Polar residues" evidence="1">
    <location>
        <begin position="117"/>
        <end position="137"/>
    </location>
</feature>
<accession>A0ABV1RQ96</accession>
<feature type="region of interest" description="Disordered" evidence="1">
    <location>
        <begin position="109"/>
        <end position="177"/>
    </location>
</feature>
<proteinExistence type="predicted"/>
<dbReference type="Proteomes" id="UP001476807">
    <property type="component" value="Unassembled WGS sequence"/>
</dbReference>
<dbReference type="PROSITE" id="PS51257">
    <property type="entry name" value="PROKAR_LIPOPROTEIN"/>
    <property type="match status" value="1"/>
</dbReference>
<gene>
    <name evidence="3" type="ORF">ABS362_03270</name>
</gene>
<reference evidence="3 4" key="1">
    <citation type="submission" date="2024-06" db="EMBL/GenBank/DDBJ databases">
        <title>Pontibacter populi HYL7-15.</title>
        <authorList>
            <person name="Kim M.K."/>
        </authorList>
    </citation>
    <scope>NUCLEOTIDE SEQUENCE [LARGE SCALE GENOMIC DNA]</scope>
    <source>
        <strain evidence="3 4">HYL7-15</strain>
    </source>
</reference>
<dbReference type="EMBL" id="JBEOKT010000002">
    <property type="protein sequence ID" value="MER2996548.1"/>
    <property type="molecule type" value="Genomic_DNA"/>
</dbReference>
<sequence>MKKIIYSMSMAVAILFTACSEDRGTTTEVADANENENVNPAHIRNYPLPGTAGNSTAYVNTNNSATSTQPTPKLSATELVYAYYNETKPEEIYRSHNYQFSATQLVGGRAAEEGAETDNNTQKSGTTMAPSSTTASGESRGATDSRASGNEEKRIIDYNKQPDNSGSQKKKRLTPYQ</sequence>
<evidence type="ECO:0000256" key="1">
    <source>
        <dbReference type="SAM" id="MobiDB-lite"/>
    </source>
</evidence>
<organism evidence="3 4">
    <name type="scientific">Pontibacter populi</name>
    <dbReference type="NCBI Taxonomy" id="890055"/>
    <lineage>
        <taxon>Bacteria</taxon>
        <taxon>Pseudomonadati</taxon>
        <taxon>Bacteroidota</taxon>
        <taxon>Cytophagia</taxon>
        <taxon>Cytophagales</taxon>
        <taxon>Hymenobacteraceae</taxon>
        <taxon>Pontibacter</taxon>
    </lineage>
</organism>
<evidence type="ECO:0000313" key="3">
    <source>
        <dbReference type="EMBL" id="MER2996548.1"/>
    </source>
</evidence>
<feature type="signal peptide" evidence="2">
    <location>
        <begin position="1"/>
        <end position="20"/>
    </location>
</feature>
<evidence type="ECO:0000313" key="4">
    <source>
        <dbReference type="Proteomes" id="UP001476807"/>
    </source>
</evidence>
<feature type="compositionally biased region" description="Basic residues" evidence="1">
    <location>
        <begin position="168"/>
        <end position="177"/>
    </location>
</feature>
<evidence type="ECO:0000256" key="2">
    <source>
        <dbReference type="SAM" id="SignalP"/>
    </source>
</evidence>
<keyword evidence="4" id="KW-1185">Reference proteome</keyword>
<dbReference type="RefSeq" id="WP_350410858.1">
    <property type="nucleotide sequence ID" value="NZ_JBEOKT010000002.1"/>
</dbReference>
<feature type="chain" id="PRO_5045924485" description="Lipoprotein" evidence="2">
    <location>
        <begin position="21"/>
        <end position="177"/>
    </location>
</feature>
<protein>
    <recommendedName>
        <fullName evidence="5">Lipoprotein</fullName>
    </recommendedName>
</protein>
<evidence type="ECO:0008006" key="5">
    <source>
        <dbReference type="Google" id="ProtNLM"/>
    </source>
</evidence>
<comment type="caution">
    <text evidence="3">The sequence shown here is derived from an EMBL/GenBank/DDBJ whole genome shotgun (WGS) entry which is preliminary data.</text>
</comment>
<keyword evidence="2" id="KW-0732">Signal</keyword>
<name>A0ABV1RQ96_9BACT</name>